<dbReference type="SMART" id="SM00028">
    <property type="entry name" value="TPR"/>
    <property type="match status" value="4"/>
</dbReference>
<keyword evidence="1 8" id="KW-1003">Cell membrane</keyword>
<dbReference type="AlphaFoldDB" id="A0A0A2XJR0"/>
<reference evidence="11 12" key="1">
    <citation type="submission" date="2014-08" db="EMBL/GenBank/DDBJ databases">
        <title>Chaperone-usher fimbriae in a diverse selection of Gallibacterium genomes.</title>
        <authorList>
            <person name="Kudirkiene E."/>
            <person name="Bager R.J."/>
            <person name="Johnson T.J."/>
            <person name="Bojesen A.M."/>
        </authorList>
    </citation>
    <scope>NUCLEOTIDE SEQUENCE [LARGE SCALE GENOMIC DNA]</scope>
    <source>
        <strain evidence="11 12">CCM5976</strain>
    </source>
</reference>
<comment type="subunit">
    <text evidence="8">Homodimer.</text>
</comment>
<dbReference type="PANTHER" id="PTHR44858">
    <property type="entry name" value="TETRATRICOPEPTIDE REPEAT PROTEIN 6"/>
    <property type="match status" value="1"/>
</dbReference>
<evidence type="ECO:0000256" key="2">
    <source>
        <dbReference type="ARBA" id="ARBA00022729"/>
    </source>
</evidence>
<evidence type="ECO:0000313" key="11">
    <source>
        <dbReference type="EMBL" id="KGQ32586.1"/>
    </source>
</evidence>
<dbReference type="Gene3D" id="1.25.40.10">
    <property type="entry name" value="Tetratricopeptide repeat domain"/>
    <property type="match status" value="1"/>
</dbReference>
<dbReference type="GO" id="GO:0005886">
    <property type="term" value="C:plasma membrane"/>
    <property type="evidence" value="ECO:0007669"/>
    <property type="project" value="UniProtKB-SubCell"/>
</dbReference>
<feature type="chain" id="PRO_5001997082" description="Lipoprotein NlpI" evidence="10">
    <location>
        <begin position="33"/>
        <end position="306"/>
    </location>
</feature>
<dbReference type="Proteomes" id="UP000030418">
    <property type="component" value="Unassembled WGS sequence"/>
</dbReference>
<evidence type="ECO:0000256" key="9">
    <source>
        <dbReference type="PROSITE-ProRule" id="PRU00339"/>
    </source>
</evidence>
<dbReference type="PROSITE" id="PS51257">
    <property type="entry name" value="PROKAR_LIPOPROTEIN"/>
    <property type="match status" value="1"/>
</dbReference>
<keyword evidence="12" id="KW-1185">Reference proteome</keyword>
<dbReference type="PROSITE" id="PS50005">
    <property type="entry name" value="TPR"/>
    <property type="match status" value="1"/>
</dbReference>
<protein>
    <recommendedName>
        <fullName evidence="8">Lipoprotein NlpI</fullName>
    </recommendedName>
</protein>
<dbReference type="PIRSF" id="PIRSF004654">
    <property type="entry name" value="NlpI"/>
    <property type="match status" value="1"/>
</dbReference>
<evidence type="ECO:0000256" key="8">
    <source>
        <dbReference type="PIRNR" id="PIRNR004654"/>
    </source>
</evidence>
<organism evidence="11 12">
    <name type="scientific">Gallibacterium genomosp. 2</name>
    <dbReference type="NCBI Taxonomy" id="155517"/>
    <lineage>
        <taxon>Bacteria</taxon>
        <taxon>Pseudomonadati</taxon>
        <taxon>Pseudomonadota</taxon>
        <taxon>Gammaproteobacteria</taxon>
        <taxon>Pasteurellales</taxon>
        <taxon>Pasteurellaceae</taxon>
        <taxon>Gallibacterium</taxon>
    </lineage>
</organism>
<keyword evidence="5 8" id="KW-0472">Membrane</keyword>
<comment type="caution">
    <text evidence="11">The sequence shown here is derived from an EMBL/GenBank/DDBJ whole genome shotgun (WGS) entry which is preliminary data.</text>
</comment>
<evidence type="ECO:0000256" key="1">
    <source>
        <dbReference type="ARBA" id="ARBA00022475"/>
    </source>
</evidence>
<evidence type="ECO:0000313" key="12">
    <source>
        <dbReference type="Proteomes" id="UP000030418"/>
    </source>
</evidence>
<dbReference type="GO" id="GO:0009279">
    <property type="term" value="C:cell outer membrane"/>
    <property type="evidence" value="ECO:0007669"/>
    <property type="project" value="TreeGrafter"/>
</dbReference>
<evidence type="ECO:0000256" key="6">
    <source>
        <dbReference type="ARBA" id="ARBA00023139"/>
    </source>
</evidence>
<evidence type="ECO:0000256" key="4">
    <source>
        <dbReference type="ARBA" id="ARBA00022803"/>
    </source>
</evidence>
<dbReference type="PROSITE" id="PS50293">
    <property type="entry name" value="TPR_REGION"/>
    <property type="match status" value="1"/>
</dbReference>
<dbReference type="NCBIfam" id="NF008391">
    <property type="entry name" value="PRK11189.1"/>
    <property type="match status" value="1"/>
</dbReference>
<comment type="subcellular location">
    <subcellularLocation>
        <location evidence="8">Cell membrane</location>
    </subcellularLocation>
</comment>
<keyword evidence="7" id="KW-0449">Lipoprotein</keyword>
<keyword evidence="4 9" id="KW-0802">TPR repeat</keyword>
<name>A0A0A2XJR0_9PAST</name>
<dbReference type="PANTHER" id="PTHR44858:SF1">
    <property type="entry name" value="UDP-N-ACETYLGLUCOSAMINE--PEPTIDE N-ACETYLGLUCOSAMINYLTRANSFERASE SPINDLY-RELATED"/>
    <property type="match status" value="1"/>
</dbReference>
<proteinExistence type="predicted"/>
<evidence type="ECO:0000256" key="5">
    <source>
        <dbReference type="ARBA" id="ARBA00023136"/>
    </source>
</evidence>
<gene>
    <name evidence="11" type="ORF">P375_05065</name>
</gene>
<dbReference type="SUPFAM" id="SSF48452">
    <property type="entry name" value="TPR-like"/>
    <property type="match status" value="1"/>
</dbReference>
<feature type="signal peptide" evidence="10">
    <location>
        <begin position="1"/>
        <end position="32"/>
    </location>
</feature>
<keyword evidence="6" id="KW-0564">Palmitate</keyword>
<evidence type="ECO:0000256" key="7">
    <source>
        <dbReference type="ARBA" id="ARBA00023288"/>
    </source>
</evidence>
<accession>A0A0A2XJR0</accession>
<dbReference type="Pfam" id="PF00515">
    <property type="entry name" value="TPR_1"/>
    <property type="match status" value="1"/>
</dbReference>
<keyword evidence="3" id="KW-0677">Repeat</keyword>
<sequence length="306" mass="35966">MCRLQRRVCSFFYFPFFSLCFLLVGCSSSPLSVLGTDSQLIFSDTKPQEHIDQEVVIAKLSQVLQLEKMNREDRAAFYFERGVLYDSLGLWTLSRFDFAQAIQLKPTMADAYNYLGIYALVEGDYDAAIDYFNAVLTLDPHYSYAFFNRGLSYYYSNRFARAEDDLIKFYQEDTTNPYRVLWLYFNELKQNPDLAFSRLKQRANKLSNQYWGTNIVQYYLTQISLSELQQRMKQYAGKSSSQYSEVLTETYFYLAKQQLMQNHRQDAITLFKLAMVNQVYSFVEYRFSLLELLRLSETKAPAQSKP</sequence>
<comment type="function">
    <text evidence="8">May be involved in cell division.</text>
</comment>
<evidence type="ECO:0000256" key="10">
    <source>
        <dbReference type="SAM" id="SignalP"/>
    </source>
</evidence>
<dbReference type="EMBL" id="JPXY01000021">
    <property type="protein sequence ID" value="KGQ32586.1"/>
    <property type="molecule type" value="Genomic_DNA"/>
</dbReference>
<dbReference type="InterPro" id="IPR011990">
    <property type="entry name" value="TPR-like_helical_dom_sf"/>
</dbReference>
<feature type="repeat" description="TPR" evidence="9">
    <location>
        <begin position="109"/>
        <end position="142"/>
    </location>
</feature>
<dbReference type="InterPro" id="IPR023605">
    <property type="entry name" value="Lipoprotein_NlpI"/>
</dbReference>
<dbReference type="InterPro" id="IPR050498">
    <property type="entry name" value="Ycf3"/>
</dbReference>
<dbReference type="RefSeq" id="WP_039135034.1">
    <property type="nucleotide sequence ID" value="NZ_JPXY01000021.1"/>
</dbReference>
<dbReference type="InterPro" id="IPR019734">
    <property type="entry name" value="TPR_rpt"/>
</dbReference>
<evidence type="ECO:0000256" key="3">
    <source>
        <dbReference type="ARBA" id="ARBA00022737"/>
    </source>
</evidence>
<keyword evidence="2 10" id="KW-0732">Signal</keyword>
<dbReference type="GO" id="GO:0046813">
    <property type="term" value="P:receptor-mediated virion attachment to host cell"/>
    <property type="evidence" value="ECO:0007669"/>
    <property type="project" value="TreeGrafter"/>
</dbReference>